<dbReference type="NCBIfam" id="TIGR02985">
    <property type="entry name" value="Sig70_bacteroi1"/>
    <property type="match status" value="1"/>
</dbReference>
<dbReference type="InterPro" id="IPR014284">
    <property type="entry name" value="RNA_pol_sigma-70_dom"/>
</dbReference>
<dbReference type="Pfam" id="PF04542">
    <property type="entry name" value="Sigma70_r2"/>
    <property type="match status" value="1"/>
</dbReference>
<dbReference type="SUPFAM" id="SSF88659">
    <property type="entry name" value="Sigma3 and sigma4 domains of RNA polymerase sigma factors"/>
    <property type="match status" value="1"/>
</dbReference>
<protein>
    <submittedName>
        <fullName evidence="7 8">RNA polymerase sigma-70 factor</fullName>
    </submittedName>
</protein>
<dbReference type="Proteomes" id="UP000183670">
    <property type="component" value="Unassembled WGS sequence"/>
</dbReference>
<keyword evidence="3" id="KW-0731">Sigma factor</keyword>
<evidence type="ECO:0000313" key="7">
    <source>
        <dbReference type="EMBL" id="MDC2744978.1"/>
    </source>
</evidence>
<dbReference type="InterPro" id="IPR013324">
    <property type="entry name" value="RNA_pol_sigma_r3/r4-like"/>
</dbReference>
<dbReference type="PATRIC" id="fig|28116.10.peg.1839"/>
<dbReference type="InterPro" id="IPR013249">
    <property type="entry name" value="RNA_pol_sigma70_r4_t2"/>
</dbReference>
<dbReference type="Gene3D" id="1.10.10.10">
    <property type="entry name" value="Winged helix-like DNA-binding domain superfamily/Winged helix DNA-binding domain"/>
    <property type="match status" value="1"/>
</dbReference>
<dbReference type="RefSeq" id="WP_008646851.1">
    <property type="nucleotide sequence ID" value="NZ_CAXTIO010000007.1"/>
</dbReference>
<evidence type="ECO:0000259" key="6">
    <source>
        <dbReference type="Pfam" id="PF08281"/>
    </source>
</evidence>
<evidence type="ECO:0000259" key="5">
    <source>
        <dbReference type="Pfam" id="PF04542"/>
    </source>
</evidence>
<dbReference type="SUPFAM" id="SSF88946">
    <property type="entry name" value="Sigma2 domain of RNA polymerase sigma factors"/>
    <property type="match status" value="1"/>
</dbReference>
<gene>
    <name evidence="7" type="ORF">PO382_22495</name>
    <name evidence="8" type="ORF">SAMN05192581_1002200</name>
</gene>
<reference evidence="7" key="2">
    <citation type="submission" date="2022-10" db="EMBL/GenBank/DDBJ databases">
        <title>Human gut microbiome strain richness.</title>
        <authorList>
            <person name="Chen-Liaw A."/>
        </authorList>
    </citation>
    <scope>NUCLEOTIDE SEQUENCE</scope>
    <source>
        <strain evidence="7">BSD2780120875st1_E1_BSD2780120875_150330</strain>
    </source>
</reference>
<evidence type="ECO:0000313" key="8">
    <source>
        <dbReference type="EMBL" id="SDB75576.1"/>
    </source>
</evidence>
<evidence type="ECO:0000256" key="2">
    <source>
        <dbReference type="ARBA" id="ARBA00023015"/>
    </source>
</evidence>
<dbReference type="GO" id="GO:0016987">
    <property type="term" value="F:sigma factor activity"/>
    <property type="evidence" value="ECO:0007669"/>
    <property type="project" value="UniProtKB-KW"/>
</dbReference>
<dbReference type="GO" id="GO:0006352">
    <property type="term" value="P:DNA-templated transcription initiation"/>
    <property type="evidence" value="ECO:0007669"/>
    <property type="project" value="InterPro"/>
</dbReference>
<dbReference type="PANTHER" id="PTHR43133">
    <property type="entry name" value="RNA POLYMERASE ECF-TYPE SIGMA FACTO"/>
    <property type="match status" value="1"/>
</dbReference>
<evidence type="ECO:0000256" key="4">
    <source>
        <dbReference type="ARBA" id="ARBA00023163"/>
    </source>
</evidence>
<organism evidence="8 9">
    <name type="scientific">Bacteroides ovatus</name>
    <dbReference type="NCBI Taxonomy" id="28116"/>
    <lineage>
        <taxon>Bacteria</taxon>
        <taxon>Pseudomonadati</taxon>
        <taxon>Bacteroidota</taxon>
        <taxon>Bacteroidia</taxon>
        <taxon>Bacteroidales</taxon>
        <taxon>Bacteroidaceae</taxon>
        <taxon>Bacteroides</taxon>
    </lineage>
</organism>
<dbReference type="AlphaFoldDB" id="A0A139LA21"/>
<dbReference type="GO" id="GO:0003677">
    <property type="term" value="F:DNA binding"/>
    <property type="evidence" value="ECO:0007669"/>
    <property type="project" value="InterPro"/>
</dbReference>
<dbReference type="EMBL" id="JAQNZF010000041">
    <property type="protein sequence ID" value="MDC2744978.1"/>
    <property type="molecule type" value="Genomic_DNA"/>
</dbReference>
<dbReference type="InterPro" id="IPR036388">
    <property type="entry name" value="WH-like_DNA-bd_sf"/>
</dbReference>
<dbReference type="InterPro" id="IPR014327">
    <property type="entry name" value="RNA_pol_sigma70_bacteroid"/>
</dbReference>
<accession>A0A139LA21</accession>
<dbReference type="InterPro" id="IPR007627">
    <property type="entry name" value="RNA_pol_sigma70_r2"/>
</dbReference>
<dbReference type="PANTHER" id="PTHR43133:SF46">
    <property type="entry name" value="RNA POLYMERASE SIGMA-70 FACTOR ECF SUBFAMILY"/>
    <property type="match status" value="1"/>
</dbReference>
<dbReference type="InterPro" id="IPR039425">
    <property type="entry name" value="RNA_pol_sigma-70-like"/>
</dbReference>
<dbReference type="EMBL" id="FMYE01000002">
    <property type="protein sequence ID" value="SDB75576.1"/>
    <property type="molecule type" value="Genomic_DNA"/>
</dbReference>
<keyword evidence="2" id="KW-0805">Transcription regulation</keyword>
<evidence type="ECO:0000313" key="9">
    <source>
        <dbReference type="Proteomes" id="UP000183670"/>
    </source>
</evidence>
<keyword evidence="4" id="KW-0804">Transcription</keyword>
<feature type="domain" description="RNA polymerase sigma factor 70 region 4 type 2" evidence="6">
    <location>
        <begin position="126"/>
        <end position="173"/>
    </location>
</feature>
<sequence length="186" mass="22290">MKEKHVIDDFELVNRMRKNDQHAFSTLFIKYHSDLLLYCGTFIADRNECEDIIQSIFLELWEKRTELSIDTSLRSFLLRAVRHDCYDAIKHRRIVESHIAYVLECSTATNWDVDHYVSYSELETQINTLLEQFDKKSVDVFRMSRFQSIKYDDIAREMNVSRRTVEVRVGNVLKYLRDNLKDLWPL</sequence>
<dbReference type="Gene3D" id="1.10.1740.10">
    <property type="match status" value="1"/>
</dbReference>
<dbReference type="InterPro" id="IPR013325">
    <property type="entry name" value="RNA_pol_sigma_r2"/>
</dbReference>
<feature type="domain" description="RNA polymerase sigma-70 region 2" evidence="5">
    <location>
        <begin position="28"/>
        <end position="93"/>
    </location>
</feature>
<dbReference type="NCBIfam" id="TIGR02937">
    <property type="entry name" value="sigma70-ECF"/>
    <property type="match status" value="1"/>
</dbReference>
<name>A0A139LA21_BACOV</name>
<dbReference type="Proteomes" id="UP001219389">
    <property type="component" value="Unassembled WGS sequence"/>
</dbReference>
<comment type="similarity">
    <text evidence="1">Belongs to the sigma-70 factor family. ECF subfamily.</text>
</comment>
<evidence type="ECO:0000256" key="3">
    <source>
        <dbReference type="ARBA" id="ARBA00023082"/>
    </source>
</evidence>
<evidence type="ECO:0000256" key="1">
    <source>
        <dbReference type="ARBA" id="ARBA00010641"/>
    </source>
</evidence>
<proteinExistence type="inferred from homology"/>
<dbReference type="Pfam" id="PF08281">
    <property type="entry name" value="Sigma70_r4_2"/>
    <property type="match status" value="1"/>
</dbReference>
<reference evidence="8 9" key="1">
    <citation type="submission" date="2016-10" db="EMBL/GenBank/DDBJ databases">
        <authorList>
            <person name="de Groot N.N."/>
        </authorList>
    </citation>
    <scope>NUCLEOTIDE SEQUENCE [LARGE SCALE GENOMIC DNA]</scope>
    <source>
        <strain evidence="8 9">NLAE-zl-C500</strain>
    </source>
</reference>